<organism evidence="1">
    <name type="scientific">marine sediment metagenome</name>
    <dbReference type="NCBI Taxonomy" id="412755"/>
    <lineage>
        <taxon>unclassified sequences</taxon>
        <taxon>metagenomes</taxon>
        <taxon>ecological metagenomes</taxon>
    </lineage>
</organism>
<name>X1I5A4_9ZZZZ</name>
<accession>X1I5A4</accession>
<proteinExistence type="predicted"/>
<feature type="non-terminal residue" evidence="1">
    <location>
        <position position="36"/>
    </location>
</feature>
<reference evidence="1" key="1">
    <citation type="journal article" date="2014" name="Front. Microbiol.">
        <title>High frequency of phylogenetically diverse reductive dehalogenase-homologous genes in deep subseafloor sedimentary metagenomes.</title>
        <authorList>
            <person name="Kawai M."/>
            <person name="Futagami T."/>
            <person name="Toyoda A."/>
            <person name="Takaki Y."/>
            <person name="Nishi S."/>
            <person name="Hori S."/>
            <person name="Arai W."/>
            <person name="Tsubouchi T."/>
            <person name="Morono Y."/>
            <person name="Uchiyama I."/>
            <person name="Ito T."/>
            <person name="Fujiyama A."/>
            <person name="Inagaki F."/>
            <person name="Takami H."/>
        </authorList>
    </citation>
    <scope>NUCLEOTIDE SEQUENCE</scope>
    <source>
        <strain evidence="1">Expedition CK06-06</strain>
    </source>
</reference>
<gene>
    <name evidence="1" type="ORF">S03H2_62307</name>
</gene>
<protein>
    <submittedName>
        <fullName evidence="1">Uncharacterized protein</fullName>
    </submittedName>
</protein>
<dbReference type="AlphaFoldDB" id="X1I5A4"/>
<sequence length="36" mass="3996">MSSRRGLYVLDSGEGDGNARLWRVAREDEWDVGGGE</sequence>
<comment type="caution">
    <text evidence="1">The sequence shown here is derived from an EMBL/GenBank/DDBJ whole genome shotgun (WGS) entry which is preliminary data.</text>
</comment>
<dbReference type="EMBL" id="BARU01040289">
    <property type="protein sequence ID" value="GAH76897.1"/>
    <property type="molecule type" value="Genomic_DNA"/>
</dbReference>
<evidence type="ECO:0000313" key="1">
    <source>
        <dbReference type="EMBL" id="GAH76897.1"/>
    </source>
</evidence>